<name>A0A2T5UQX8_9HYPH</name>
<dbReference type="EMBL" id="QAYG01000015">
    <property type="protein sequence ID" value="PTW53915.1"/>
    <property type="molecule type" value="Genomic_DNA"/>
</dbReference>
<organism evidence="1 2">
    <name type="scientific">Breoghania corrubedonensis</name>
    <dbReference type="NCBI Taxonomy" id="665038"/>
    <lineage>
        <taxon>Bacteria</taxon>
        <taxon>Pseudomonadati</taxon>
        <taxon>Pseudomonadota</taxon>
        <taxon>Alphaproteobacteria</taxon>
        <taxon>Hyphomicrobiales</taxon>
        <taxon>Stappiaceae</taxon>
        <taxon>Breoghania</taxon>
    </lineage>
</organism>
<dbReference type="AlphaFoldDB" id="A0A2T5UQX8"/>
<reference evidence="1 2" key="1">
    <citation type="submission" date="2018-04" db="EMBL/GenBank/DDBJ databases">
        <title>Genomic Encyclopedia of Archaeal and Bacterial Type Strains, Phase II (KMG-II): from individual species to whole genera.</title>
        <authorList>
            <person name="Goeker M."/>
        </authorList>
    </citation>
    <scope>NUCLEOTIDE SEQUENCE [LARGE SCALE GENOMIC DNA]</scope>
    <source>
        <strain evidence="1 2">DSM 23382</strain>
    </source>
</reference>
<dbReference type="RefSeq" id="WP_107992048.1">
    <property type="nucleotide sequence ID" value="NZ_QAYG01000015.1"/>
</dbReference>
<evidence type="ECO:0000313" key="1">
    <source>
        <dbReference type="EMBL" id="PTW53915.1"/>
    </source>
</evidence>
<evidence type="ECO:0000313" key="2">
    <source>
        <dbReference type="Proteomes" id="UP000244081"/>
    </source>
</evidence>
<gene>
    <name evidence="1" type="ORF">C8N35_11535</name>
</gene>
<proteinExistence type="predicted"/>
<keyword evidence="2" id="KW-1185">Reference proteome</keyword>
<dbReference type="Proteomes" id="UP000244081">
    <property type="component" value="Unassembled WGS sequence"/>
</dbReference>
<accession>A0A2T5UQX8</accession>
<dbReference type="OrthoDB" id="8457138at2"/>
<comment type="caution">
    <text evidence="1">The sequence shown here is derived from an EMBL/GenBank/DDBJ whole genome shotgun (WGS) entry which is preliminary data.</text>
</comment>
<protein>
    <submittedName>
        <fullName evidence="1">Uncharacterized protein</fullName>
    </submittedName>
</protein>
<sequence>MAEKKIRIMSPRGLIIPKQIAGTEKDLCVEPHKPVSVPESYGRSLIENRFAVAYGAAGKSAEPQAATGETTG</sequence>